<keyword evidence="4" id="KW-1185">Reference proteome</keyword>
<reference evidence="3" key="1">
    <citation type="submission" date="2022-02" db="EMBL/GenBank/DDBJ databases">
        <authorList>
            <person name="King R."/>
        </authorList>
    </citation>
    <scope>NUCLEOTIDE SEQUENCE</scope>
</reference>
<feature type="transmembrane region" description="Helical" evidence="1">
    <location>
        <begin position="123"/>
        <end position="142"/>
    </location>
</feature>
<dbReference type="GO" id="GO:1990071">
    <property type="term" value="C:TRAPPII protein complex"/>
    <property type="evidence" value="ECO:0007669"/>
    <property type="project" value="InterPro"/>
</dbReference>
<dbReference type="PANTHER" id="PTHR13251">
    <property type="entry name" value="EPILEPSY HOLOPROSENCEPHALY CANDIDATE 1/TMEM1"/>
    <property type="match status" value="1"/>
</dbReference>
<dbReference type="Proteomes" id="UP001154329">
    <property type="component" value="Chromosome 2"/>
</dbReference>
<reference evidence="3" key="2">
    <citation type="submission" date="2022-10" db="EMBL/GenBank/DDBJ databases">
        <authorList>
            <consortium name="ENA_rothamsted_submissions"/>
            <consortium name="culmorum"/>
            <person name="King R."/>
        </authorList>
    </citation>
    <scope>NUCLEOTIDE SEQUENCE</scope>
</reference>
<evidence type="ECO:0000313" key="4">
    <source>
        <dbReference type="Proteomes" id="UP001154329"/>
    </source>
</evidence>
<dbReference type="AlphaFoldDB" id="A0A9P0NDR9"/>
<dbReference type="PANTHER" id="PTHR13251:SF3">
    <property type="entry name" value="TRAFFICKING PROTEIN PARTICLE COMPLEX SUBUNIT 10"/>
    <property type="match status" value="1"/>
</dbReference>
<feature type="domain" description="TRAPPC10/Trs130 C-terminal" evidence="2">
    <location>
        <begin position="11"/>
        <end position="112"/>
    </location>
</feature>
<dbReference type="GO" id="GO:0034498">
    <property type="term" value="P:early endosome to Golgi transport"/>
    <property type="evidence" value="ECO:0007669"/>
    <property type="project" value="TreeGrafter"/>
</dbReference>
<keyword evidence="1" id="KW-1133">Transmembrane helix</keyword>
<proteinExistence type="predicted"/>
<sequence length="145" mass="16569">MNTVCTYTANFKRSEHSDQPNILSSEISFKYEIVADKTMWAVCGHGSDVITFLPNSITQSVSVEVMPLMNGYLPIPTLNVFRYFPSNSRQTIESKMEQFSTGQVYNTSKGFQTHALPSDNSRYILSIIIIFIILFKTFYCSFYNI</sequence>
<name>A0A9P0NDR9_APHGO</name>
<dbReference type="InterPro" id="IPR022233">
    <property type="entry name" value="TRAPPC10/Trs130_C"/>
</dbReference>
<keyword evidence="1" id="KW-0812">Transmembrane</keyword>
<protein>
    <recommendedName>
        <fullName evidence="2">TRAPPC10/Trs130 C-terminal domain-containing protein</fullName>
    </recommendedName>
</protein>
<accession>A0A9P0NDR9</accession>
<dbReference type="GO" id="GO:0006891">
    <property type="term" value="P:intra-Golgi vesicle-mediated transport"/>
    <property type="evidence" value="ECO:0007669"/>
    <property type="project" value="TreeGrafter"/>
</dbReference>
<dbReference type="InterPro" id="IPR045126">
    <property type="entry name" value="TRAPPC10/Trs130"/>
</dbReference>
<dbReference type="GO" id="GO:0005829">
    <property type="term" value="C:cytosol"/>
    <property type="evidence" value="ECO:0007669"/>
    <property type="project" value="GOC"/>
</dbReference>
<dbReference type="EMBL" id="OU899035">
    <property type="protein sequence ID" value="CAH1721350.1"/>
    <property type="molecule type" value="Genomic_DNA"/>
</dbReference>
<gene>
    <name evidence="3" type="ORF">APHIGO_LOCUS4358</name>
</gene>
<evidence type="ECO:0000256" key="1">
    <source>
        <dbReference type="SAM" id="Phobius"/>
    </source>
</evidence>
<organism evidence="3 4">
    <name type="scientific">Aphis gossypii</name>
    <name type="common">Cotton aphid</name>
    <dbReference type="NCBI Taxonomy" id="80765"/>
    <lineage>
        <taxon>Eukaryota</taxon>
        <taxon>Metazoa</taxon>
        <taxon>Ecdysozoa</taxon>
        <taxon>Arthropoda</taxon>
        <taxon>Hexapoda</taxon>
        <taxon>Insecta</taxon>
        <taxon>Pterygota</taxon>
        <taxon>Neoptera</taxon>
        <taxon>Paraneoptera</taxon>
        <taxon>Hemiptera</taxon>
        <taxon>Sternorrhyncha</taxon>
        <taxon>Aphidomorpha</taxon>
        <taxon>Aphidoidea</taxon>
        <taxon>Aphididae</taxon>
        <taxon>Aphidini</taxon>
        <taxon>Aphis</taxon>
        <taxon>Aphis</taxon>
    </lineage>
</organism>
<dbReference type="Pfam" id="PF12584">
    <property type="entry name" value="TRAPPC10"/>
    <property type="match status" value="1"/>
</dbReference>
<keyword evidence="1" id="KW-0472">Membrane</keyword>
<evidence type="ECO:0000313" key="3">
    <source>
        <dbReference type="EMBL" id="CAH1721350.1"/>
    </source>
</evidence>
<evidence type="ECO:0000259" key="2">
    <source>
        <dbReference type="Pfam" id="PF12584"/>
    </source>
</evidence>